<keyword evidence="1" id="KW-0472">Membrane</keyword>
<protein>
    <recommendedName>
        <fullName evidence="4">DUF4381 domain-containing protein</fullName>
    </recommendedName>
</protein>
<accession>A0A1J6IF68</accession>
<keyword evidence="1" id="KW-1133">Transmembrane helix</keyword>
<dbReference type="Proteomes" id="UP000182985">
    <property type="component" value="Unassembled WGS sequence"/>
</dbReference>
<dbReference type="AlphaFoldDB" id="A0A1J6IF68"/>
<reference evidence="2 3" key="1">
    <citation type="submission" date="2016-10" db="EMBL/GenBank/DDBJ databases">
        <title>The Draft Genome Sequence of the Potato Rhizosphere Bacteria Ochrobactrum sp. IPA7.2.</title>
        <authorList>
            <person name="Gogoleva N.E."/>
            <person name="Khlopko Y.A."/>
            <person name="Burygin G.L."/>
            <person name="Plotnikov A.O."/>
        </authorList>
    </citation>
    <scope>NUCLEOTIDE SEQUENCE [LARGE SCALE GENOMIC DNA]</scope>
    <source>
        <strain evidence="2 3">IPA7.2</strain>
    </source>
</reference>
<keyword evidence="1" id="KW-0812">Transmembrane</keyword>
<gene>
    <name evidence="2" type="ORF">BLA27_10380</name>
</gene>
<organism evidence="2 3">
    <name type="scientific">Brucella cytisi</name>
    <dbReference type="NCBI Taxonomy" id="407152"/>
    <lineage>
        <taxon>Bacteria</taxon>
        <taxon>Pseudomonadati</taxon>
        <taxon>Pseudomonadota</taxon>
        <taxon>Alphaproteobacteria</taxon>
        <taxon>Hyphomicrobiales</taxon>
        <taxon>Brucellaceae</taxon>
        <taxon>Brucella/Ochrobactrum group</taxon>
        <taxon>Brucella</taxon>
    </lineage>
</organism>
<comment type="caution">
    <text evidence="2">The sequence shown here is derived from an EMBL/GenBank/DDBJ whole genome shotgun (WGS) entry which is preliminary data.</text>
</comment>
<evidence type="ECO:0000256" key="1">
    <source>
        <dbReference type="SAM" id="Phobius"/>
    </source>
</evidence>
<keyword evidence="3" id="KW-1185">Reference proteome</keyword>
<evidence type="ECO:0000313" key="3">
    <source>
        <dbReference type="Proteomes" id="UP000182985"/>
    </source>
</evidence>
<dbReference type="EMBL" id="MOEC01000008">
    <property type="protein sequence ID" value="OIS93736.1"/>
    <property type="molecule type" value="Genomic_DNA"/>
</dbReference>
<proteinExistence type="predicted"/>
<dbReference type="Pfam" id="PF14316">
    <property type="entry name" value="DUF4381"/>
    <property type="match status" value="1"/>
</dbReference>
<evidence type="ECO:0008006" key="4">
    <source>
        <dbReference type="Google" id="ProtNLM"/>
    </source>
</evidence>
<dbReference type="RefSeq" id="WP_071631686.1">
    <property type="nucleotide sequence ID" value="NZ_JBCAUP010000005.1"/>
</dbReference>
<evidence type="ECO:0000313" key="2">
    <source>
        <dbReference type="EMBL" id="OIS93736.1"/>
    </source>
</evidence>
<feature type="transmembrane region" description="Helical" evidence="1">
    <location>
        <begin position="34"/>
        <end position="55"/>
    </location>
</feature>
<sequence>MEQQAKLDQITEIALRSLGDIATPDPVSWIPRTWGWGLLASILFVLVLVYFMIWYKRWRRNAYRREALQELNAIKIQFQNHDQRYLAATALAELVKRVAIASWSRRSAAALSGGDWVKFLAAHDGTDISGSLSRFLNDLEYQAKPEPVFDDFNVIVNYTSKWIERHNV</sequence>
<dbReference type="InterPro" id="IPR025489">
    <property type="entry name" value="DUF4381"/>
</dbReference>
<name>A0A1J6IF68_9HYPH</name>